<dbReference type="Proteomes" id="UP001189429">
    <property type="component" value="Unassembled WGS sequence"/>
</dbReference>
<sequence length="119" mass="12597">ALLMGGMAQHVRISMPYLVPNEATMQHMLDRLQEQGASASSDGTVVIELTQIPLGPVRRGGAKSKSKPAGPTSFGINGLVGDISRRQSTTTEAAEEKKQLGPEERKALARAKAAAKAFK</sequence>
<evidence type="ECO:0000256" key="1">
    <source>
        <dbReference type="SAM" id="MobiDB-lite"/>
    </source>
</evidence>
<organism evidence="2 3">
    <name type="scientific">Prorocentrum cordatum</name>
    <dbReference type="NCBI Taxonomy" id="2364126"/>
    <lineage>
        <taxon>Eukaryota</taxon>
        <taxon>Sar</taxon>
        <taxon>Alveolata</taxon>
        <taxon>Dinophyceae</taxon>
        <taxon>Prorocentrales</taxon>
        <taxon>Prorocentraceae</taxon>
        <taxon>Prorocentrum</taxon>
    </lineage>
</organism>
<feature type="compositionally biased region" description="Low complexity" evidence="1">
    <location>
        <begin position="110"/>
        <end position="119"/>
    </location>
</feature>
<dbReference type="EMBL" id="CAUYUJ010010655">
    <property type="protein sequence ID" value="CAK0829923.1"/>
    <property type="molecule type" value="Genomic_DNA"/>
</dbReference>
<accession>A0ABN9SD58</accession>
<feature type="compositionally biased region" description="Basic and acidic residues" evidence="1">
    <location>
        <begin position="94"/>
        <end position="107"/>
    </location>
</feature>
<feature type="region of interest" description="Disordered" evidence="1">
    <location>
        <begin position="56"/>
        <end position="119"/>
    </location>
</feature>
<keyword evidence="3" id="KW-1185">Reference proteome</keyword>
<feature type="non-terminal residue" evidence="2">
    <location>
        <position position="119"/>
    </location>
</feature>
<proteinExistence type="predicted"/>
<reference evidence="2" key="1">
    <citation type="submission" date="2023-10" db="EMBL/GenBank/DDBJ databases">
        <authorList>
            <person name="Chen Y."/>
            <person name="Shah S."/>
            <person name="Dougan E. K."/>
            <person name="Thang M."/>
            <person name="Chan C."/>
        </authorList>
    </citation>
    <scope>NUCLEOTIDE SEQUENCE [LARGE SCALE GENOMIC DNA]</scope>
</reference>
<protein>
    <submittedName>
        <fullName evidence="2">Uncharacterized protein</fullName>
    </submittedName>
</protein>
<evidence type="ECO:0000313" key="3">
    <source>
        <dbReference type="Proteomes" id="UP001189429"/>
    </source>
</evidence>
<comment type="caution">
    <text evidence="2">The sequence shown here is derived from an EMBL/GenBank/DDBJ whole genome shotgun (WGS) entry which is preliminary data.</text>
</comment>
<feature type="non-terminal residue" evidence="2">
    <location>
        <position position="1"/>
    </location>
</feature>
<name>A0ABN9SD58_9DINO</name>
<evidence type="ECO:0000313" key="2">
    <source>
        <dbReference type="EMBL" id="CAK0829923.1"/>
    </source>
</evidence>
<gene>
    <name evidence="2" type="ORF">PCOR1329_LOCUS28715</name>
</gene>